<gene>
    <name evidence="2" type="ORF">HJG59_010253</name>
</gene>
<accession>A0A7J8J011</accession>
<name>A0A7J8J011_MOLMO</name>
<evidence type="ECO:0000256" key="1">
    <source>
        <dbReference type="SAM" id="MobiDB-lite"/>
    </source>
</evidence>
<feature type="region of interest" description="Disordered" evidence="1">
    <location>
        <begin position="75"/>
        <end position="106"/>
    </location>
</feature>
<dbReference type="EMBL" id="JACASF010000003">
    <property type="protein sequence ID" value="KAF6489851.1"/>
    <property type="molecule type" value="Genomic_DNA"/>
</dbReference>
<keyword evidence="3" id="KW-1185">Reference proteome</keyword>
<comment type="caution">
    <text evidence="2">The sequence shown here is derived from an EMBL/GenBank/DDBJ whole genome shotgun (WGS) entry which is preliminary data.</text>
</comment>
<dbReference type="AlphaFoldDB" id="A0A7J8J011"/>
<sequence length="144" mass="15616">MWRYANRGHRGFRVWERQGEAEWLYSPSLPLTPWGVGTSHSCNYKLCGPGGPGLREGTSPPHVQREPQQPCVARLSRGSKASKPGGSGNSFTTVGRETLSPPGRAAARVTGHGAHFGHYLHSLQPLLVSSCPVLSVTVQRHPDQ</sequence>
<evidence type="ECO:0000313" key="2">
    <source>
        <dbReference type="EMBL" id="KAF6489851.1"/>
    </source>
</evidence>
<organism evidence="2 3">
    <name type="scientific">Molossus molossus</name>
    <name type="common">Pallas' mastiff bat</name>
    <name type="synonym">Vespertilio molossus</name>
    <dbReference type="NCBI Taxonomy" id="27622"/>
    <lineage>
        <taxon>Eukaryota</taxon>
        <taxon>Metazoa</taxon>
        <taxon>Chordata</taxon>
        <taxon>Craniata</taxon>
        <taxon>Vertebrata</taxon>
        <taxon>Euteleostomi</taxon>
        <taxon>Mammalia</taxon>
        <taxon>Eutheria</taxon>
        <taxon>Laurasiatheria</taxon>
        <taxon>Chiroptera</taxon>
        <taxon>Yangochiroptera</taxon>
        <taxon>Molossidae</taxon>
        <taxon>Molossus</taxon>
    </lineage>
</organism>
<reference evidence="2 3" key="1">
    <citation type="journal article" date="2020" name="Nature">
        <title>Six reference-quality genomes reveal evolution of bat adaptations.</title>
        <authorList>
            <person name="Jebb D."/>
            <person name="Huang Z."/>
            <person name="Pippel M."/>
            <person name="Hughes G.M."/>
            <person name="Lavrichenko K."/>
            <person name="Devanna P."/>
            <person name="Winkler S."/>
            <person name="Jermiin L.S."/>
            <person name="Skirmuntt E.C."/>
            <person name="Katzourakis A."/>
            <person name="Burkitt-Gray L."/>
            <person name="Ray D.A."/>
            <person name="Sullivan K.A.M."/>
            <person name="Roscito J.G."/>
            <person name="Kirilenko B.M."/>
            <person name="Davalos L.M."/>
            <person name="Corthals A.P."/>
            <person name="Power M.L."/>
            <person name="Jones G."/>
            <person name="Ransome R.D."/>
            <person name="Dechmann D.K.N."/>
            <person name="Locatelli A.G."/>
            <person name="Puechmaille S.J."/>
            <person name="Fedrigo O."/>
            <person name="Jarvis E.D."/>
            <person name="Hiller M."/>
            <person name="Vernes S.C."/>
            <person name="Myers E.W."/>
            <person name="Teeling E.C."/>
        </authorList>
    </citation>
    <scope>NUCLEOTIDE SEQUENCE [LARGE SCALE GENOMIC DNA]</scope>
    <source>
        <strain evidence="2">MMolMol1</strain>
        <tissue evidence="2">Muscle</tissue>
    </source>
</reference>
<evidence type="ECO:0000313" key="3">
    <source>
        <dbReference type="Proteomes" id="UP000550707"/>
    </source>
</evidence>
<dbReference type="InParanoid" id="A0A7J8J011"/>
<proteinExistence type="predicted"/>
<dbReference type="Proteomes" id="UP000550707">
    <property type="component" value="Unassembled WGS sequence"/>
</dbReference>
<protein>
    <submittedName>
        <fullName evidence="2">Uncharacterized protein</fullName>
    </submittedName>
</protein>